<keyword evidence="8" id="KW-1185">Reference proteome</keyword>
<dbReference type="InterPro" id="IPR036371">
    <property type="entry name" value="TPK_B1-bd_sf"/>
</dbReference>
<name>A0A417YQT7_9BACI</name>
<dbReference type="Proteomes" id="UP000284416">
    <property type="component" value="Unassembled WGS sequence"/>
</dbReference>
<dbReference type="InterPro" id="IPR007373">
    <property type="entry name" value="Thiamin_PyroPKinase_B1-bd"/>
</dbReference>
<dbReference type="SUPFAM" id="SSF63862">
    <property type="entry name" value="Thiamin pyrophosphokinase, substrate-binding domain"/>
    <property type="match status" value="1"/>
</dbReference>
<dbReference type="SUPFAM" id="SSF63999">
    <property type="entry name" value="Thiamin pyrophosphokinase, catalytic domain"/>
    <property type="match status" value="1"/>
</dbReference>
<gene>
    <name evidence="7" type="ORF">D1B31_17205</name>
</gene>
<comment type="caution">
    <text evidence="7">The sequence shown here is derived from an EMBL/GenBank/DDBJ whole genome shotgun (WGS) entry which is preliminary data.</text>
</comment>
<evidence type="ECO:0000256" key="1">
    <source>
        <dbReference type="ARBA" id="ARBA00022679"/>
    </source>
</evidence>
<dbReference type="InterPro" id="IPR006282">
    <property type="entry name" value="Thi_PPkinase"/>
</dbReference>
<dbReference type="PANTHER" id="PTHR41299">
    <property type="entry name" value="THIAMINE PYROPHOSPHOKINASE"/>
    <property type="match status" value="1"/>
</dbReference>
<dbReference type="GO" id="GO:0030975">
    <property type="term" value="F:thiamine binding"/>
    <property type="evidence" value="ECO:0007669"/>
    <property type="project" value="InterPro"/>
</dbReference>
<keyword evidence="2" id="KW-0547">Nucleotide-binding</keyword>
<evidence type="ECO:0000256" key="5">
    <source>
        <dbReference type="NCBIfam" id="TIGR01378"/>
    </source>
</evidence>
<dbReference type="EC" id="2.7.6.2" evidence="5"/>
<sequence length="214" mass="24098">MNINIMGGGPPALIPSLESYRSPEDKWIGVDRGTAVLLERGINPYAAFGDFDSVTEEELAFIKTSIHNLRKVKPEKDETDMELALEWAVQQNPRMIRLFGATGGRIDHFLANLQLMQRYNEKQYAPELKMIDIRNTVYIKSAGTYQVKKDENKYISFLPGTSDVSGLTLKGFKYPLENRHIPKGSTLCISNELVGDYGTFSFSEGILIIIRSDD</sequence>
<dbReference type="OrthoDB" id="9804377at2"/>
<dbReference type="SMART" id="SM00983">
    <property type="entry name" value="TPK_B1_binding"/>
    <property type="match status" value="1"/>
</dbReference>
<organism evidence="7 8">
    <name type="scientific">Neobacillus notoginsengisoli</name>
    <dbReference type="NCBI Taxonomy" id="1578198"/>
    <lineage>
        <taxon>Bacteria</taxon>
        <taxon>Bacillati</taxon>
        <taxon>Bacillota</taxon>
        <taxon>Bacilli</taxon>
        <taxon>Bacillales</taxon>
        <taxon>Bacillaceae</taxon>
        <taxon>Neobacillus</taxon>
    </lineage>
</organism>
<evidence type="ECO:0000313" key="8">
    <source>
        <dbReference type="Proteomes" id="UP000284416"/>
    </source>
</evidence>
<protein>
    <recommendedName>
        <fullName evidence="5">Thiamine diphosphokinase</fullName>
        <ecNumber evidence="5">2.7.6.2</ecNumber>
    </recommendedName>
</protein>
<evidence type="ECO:0000313" key="7">
    <source>
        <dbReference type="EMBL" id="RHW36454.1"/>
    </source>
</evidence>
<dbReference type="InterPro" id="IPR053149">
    <property type="entry name" value="TPK"/>
</dbReference>
<dbReference type="Pfam" id="PF04263">
    <property type="entry name" value="TPK_catalytic"/>
    <property type="match status" value="1"/>
</dbReference>
<evidence type="ECO:0000256" key="4">
    <source>
        <dbReference type="ARBA" id="ARBA00022840"/>
    </source>
</evidence>
<keyword evidence="1 7" id="KW-0808">Transferase</keyword>
<dbReference type="InterPro" id="IPR007371">
    <property type="entry name" value="TPK_catalytic"/>
</dbReference>
<dbReference type="RefSeq" id="WP_118922677.1">
    <property type="nucleotide sequence ID" value="NZ_QWEG01000011.1"/>
</dbReference>
<evidence type="ECO:0000259" key="6">
    <source>
        <dbReference type="SMART" id="SM00983"/>
    </source>
</evidence>
<dbReference type="AlphaFoldDB" id="A0A417YQT7"/>
<proteinExistence type="predicted"/>
<evidence type="ECO:0000256" key="3">
    <source>
        <dbReference type="ARBA" id="ARBA00022777"/>
    </source>
</evidence>
<dbReference type="GO" id="GO:0004788">
    <property type="term" value="F:thiamine diphosphokinase activity"/>
    <property type="evidence" value="ECO:0007669"/>
    <property type="project" value="UniProtKB-UniRule"/>
</dbReference>
<dbReference type="EMBL" id="QWEG01000011">
    <property type="protein sequence ID" value="RHW36454.1"/>
    <property type="molecule type" value="Genomic_DNA"/>
</dbReference>
<keyword evidence="3 7" id="KW-0418">Kinase</keyword>
<reference evidence="7 8" key="1">
    <citation type="journal article" date="2017" name="Int. J. Syst. Evol. Microbiol.">
        <title>Bacillus notoginsengisoli sp. nov., a novel bacterium isolated from the rhizosphere of Panax notoginseng.</title>
        <authorList>
            <person name="Zhang M.Y."/>
            <person name="Cheng J."/>
            <person name="Cai Y."/>
            <person name="Zhang T.Y."/>
            <person name="Wu Y.Y."/>
            <person name="Manikprabhu D."/>
            <person name="Li W.J."/>
            <person name="Zhang Y.X."/>
        </authorList>
    </citation>
    <scope>NUCLEOTIDE SEQUENCE [LARGE SCALE GENOMIC DNA]</scope>
    <source>
        <strain evidence="7 8">JCM 30743</strain>
    </source>
</reference>
<evidence type="ECO:0000256" key="2">
    <source>
        <dbReference type="ARBA" id="ARBA00022741"/>
    </source>
</evidence>
<dbReference type="CDD" id="cd07995">
    <property type="entry name" value="TPK"/>
    <property type="match status" value="1"/>
</dbReference>
<dbReference type="GO" id="GO:0009229">
    <property type="term" value="P:thiamine diphosphate biosynthetic process"/>
    <property type="evidence" value="ECO:0007669"/>
    <property type="project" value="InterPro"/>
</dbReference>
<dbReference type="GO" id="GO:0016301">
    <property type="term" value="F:kinase activity"/>
    <property type="evidence" value="ECO:0007669"/>
    <property type="project" value="UniProtKB-KW"/>
</dbReference>
<feature type="domain" description="Thiamin pyrophosphokinase thiamin-binding" evidence="6">
    <location>
        <begin position="143"/>
        <end position="208"/>
    </location>
</feature>
<dbReference type="NCBIfam" id="TIGR01378">
    <property type="entry name" value="thi_PPkinase"/>
    <property type="match status" value="1"/>
</dbReference>
<dbReference type="Gene3D" id="3.40.50.10240">
    <property type="entry name" value="Thiamin pyrophosphokinase, catalytic domain"/>
    <property type="match status" value="1"/>
</dbReference>
<dbReference type="PANTHER" id="PTHR41299:SF1">
    <property type="entry name" value="THIAMINE PYROPHOSPHOKINASE"/>
    <property type="match status" value="1"/>
</dbReference>
<accession>A0A417YQT7</accession>
<dbReference type="GO" id="GO:0005524">
    <property type="term" value="F:ATP binding"/>
    <property type="evidence" value="ECO:0007669"/>
    <property type="project" value="UniProtKB-KW"/>
</dbReference>
<dbReference type="GO" id="GO:0006772">
    <property type="term" value="P:thiamine metabolic process"/>
    <property type="evidence" value="ECO:0007669"/>
    <property type="project" value="UniProtKB-UniRule"/>
</dbReference>
<dbReference type="InterPro" id="IPR036759">
    <property type="entry name" value="TPK_catalytic_sf"/>
</dbReference>
<dbReference type="Pfam" id="PF04265">
    <property type="entry name" value="TPK_B1_binding"/>
    <property type="match status" value="1"/>
</dbReference>
<keyword evidence="4" id="KW-0067">ATP-binding</keyword>